<name>A0ABD0L2D3_9CAEN</name>
<dbReference type="Proteomes" id="UP001519460">
    <property type="component" value="Unassembled WGS sequence"/>
</dbReference>
<feature type="compositionally biased region" description="Basic and acidic residues" evidence="1">
    <location>
        <begin position="104"/>
        <end position="113"/>
    </location>
</feature>
<sequence length="113" mass="12873">MKPSSLKAVIQQALHQACNVSVTHEKVKQFGHLSLDVTRNHAAAVHSFVHPPLVPRLTLQAFKNRDTRQTANPSQMVPAFCEELRQGTSLATPNDRRRERKSARRDERKQQQI</sequence>
<organism evidence="2 3">
    <name type="scientific">Batillaria attramentaria</name>
    <dbReference type="NCBI Taxonomy" id="370345"/>
    <lineage>
        <taxon>Eukaryota</taxon>
        <taxon>Metazoa</taxon>
        <taxon>Spiralia</taxon>
        <taxon>Lophotrochozoa</taxon>
        <taxon>Mollusca</taxon>
        <taxon>Gastropoda</taxon>
        <taxon>Caenogastropoda</taxon>
        <taxon>Sorbeoconcha</taxon>
        <taxon>Cerithioidea</taxon>
        <taxon>Batillariidae</taxon>
        <taxon>Batillaria</taxon>
    </lineage>
</organism>
<accession>A0ABD0L2D3</accession>
<evidence type="ECO:0000256" key="1">
    <source>
        <dbReference type="SAM" id="MobiDB-lite"/>
    </source>
</evidence>
<dbReference type="AlphaFoldDB" id="A0ABD0L2D3"/>
<reference evidence="2 3" key="1">
    <citation type="journal article" date="2023" name="Sci. Data">
        <title>Genome assembly of the Korean intertidal mud-creeper Batillaria attramentaria.</title>
        <authorList>
            <person name="Patra A.K."/>
            <person name="Ho P.T."/>
            <person name="Jun S."/>
            <person name="Lee S.J."/>
            <person name="Kim Y."/>
            <person name="Won Y.J."/>
        </authorList>
    </citation>
    <scope>NUCLEOTIDE SEQUENCE [LARGE SCALE GENOMIC DNA]</scope>
    <source>
        <strain evidence="2">Wonlab-2016</strain>
    </source>
</reference>
<gene>
    <name evidence="2" type="ORF">BaRGS_00015263</name>
</gene>
<evidence type="ECO:0000313" key="3">
    <source>
        <dbReference type="Proteomes" id="UP001519460"/>
    </source>
</evidence>
<keyword evidence="3" id="KW-1185">Reference proteome</keyword>
<proteinExistence type="predicted"/>
<feature type="region of interest" description="Disordered" evidence="1">
    <location>
        <begin position="84"/>
        <end position="113"/>
    </location>
</feature>
<evidence type="ECO:0000313" key="2">
    <source>
        <dbReference type="EMBL" id="KAK7493552.1"/>
    </source>
</evidence>
<comment type="caution">
    <text evidence="2">The sequence shown here is derived from an EMBL/GenBank/DDBJ whole genome shotgun (WGS) entry which is preliminary data.</text>
</comment>
<dbReference type="EMBL" id="JACVVK020000092">
    <property type="protein sequence ID" value="KAK7493552.1"/>
    <property type="molecule type" value="Genomic_DNA"/>
</dbReference>
<protein>
    <submittedName>
        <fullName evidence="2">Uncharacterized protein</fullName>
    </submittedName>
</protein>